<feature type="compositionally biased region" description="Basic and acidic residues" evidence="4">
    <location>
        <begin position="1"/>
        <end position="27"/>
    </location>
</feature>
<dbReference type="AlphaFoldDB" id="A0A316V4H7"/>
<keyword evidence="1" id="KW-0547">Nucleotide-binding</keyword>
<name>A0A316V4H7_9BASI</name>
<gene>
    <name evidence="6" type="ORF">FA14DRAFT_158290</name>
</gene>
<dbReference type="Pfam" id="PF00488">
    <property type="entry name" value="MutS_V"/>
    <property type="match status" value="1"/>
</dbReference>
<dbReference type="Proteomes" id="UP000245771">
    <property type="component" value="Unassembled WGS sequence"/>
</dbReference>
<evidence type="ECO:0000256" key="1">
    <source>
        <dbReference type="ARBA" id="ARBA00022741"/>
    </source>
</evidence>
<dbReference type="InterPro" id="IPR036187">
    <property type="entry name" value="DNA_mismatch_repair_MutS_sf"/>
</dbReference>
<dbReference type="GO" id="GO:0005524">
    <property type="term" value="F:ATP binding"/>
    <property type="evidence" value="ECO:0007669"/>
    <property type="project" value="UniProtKB-KW"/>
</dbReference>
<dbReference type="GO" id="GO:0006312">
    <property type="term" value="P:mitotic recombination"/>
    <property type="evidence" value="ECO:0007669"/>
    <property type="project" value="TreeGrafter"/>
</dbReference>
<evidence type="ECO:0000313" key="6">
    <source>
        <dbReference type="EMBL" id="PWN32362.1"/>
    </source>
</evidence>
<dbReference type="STRING" id="1280837.A0A316V4H7"/>
<dbReference type="GO" id="GO:0030983">
    <property type="term" value="F:mismatched DNA binding"/>
    <property type="evidence" value="ECO:0007669"/>
    <property type="project" value="InterPro"/>
</dbReference>
<dbReference type="EMBL" id="KZ819606">
    <property type="protein sequence ID" value="PWN32362.1"/>
    <property type="molecule type" value="Genomic_DNA"/>
</dbReference>
<evidence type="ECO:0000259" key="5">
    <source>
        <dbReference type="PROSITE" id="PS00486"/>
    </source>
</evidence>
<dbReference type="InParanoid" id="A0A316V4H7"/>
<dbReference type="SMART" id="SM00534">
    <property type="entry name" value="MUTSac"/>
    <property type="match status" value="1"/>
</dbReference>
<keyword evidence="3" id="KW-0238">DNA-binding</keyword>
<sequence length="576" mass="65273">MSSRYGDRAPARSYRDLDRDRERDRRSVSPSRRGYNQDERERDGRRRRDPSPPTRQARRDEEERKQKRQKEKEEEEEQQVSLAAADAKAKQELEERAQNGNEDEDDMMKAMGFGGFGTTKMVKKYKAIKRERQKYEKREHGDNTCNEKVDLIDHCHQFAKDRSVETCKCRWMMSAKTFKLETVGKPSLSDWFMIRQAKDLSVDHIDLQNKYSTHQSGLVRQVIMIAAGYCPPLEQFNAIIANLDVIISFAFVSSHAPIPYVRPQIFEMGKNAPMIVKEARHPCLEVQDDLNFIPNDAETVPDESKFLVITGPNMGGKSTYIRSIGIIALVSQAGCFVSCAPGAKVPIFDAILARFGAGDNQTKGVSTFIAEMLETSTILRLATRDSLIIIDELGRGTSTYDGFGLAWSISEFISSKIRSKCLFASHFAETVALADQIKHVQNLHCKVHVEPRHDSQALEKESEITLLYKVEPGIYDRSYNIHVAELAGFSPSVIKLAKRKADEMEDVDGEISPLLTVHAKSTEEGMEIIEEFMRAFASNKRMRSDGTEAESLSFLVAEYRERCGENAFVQKVLESL</sequence>
<feature type="domain" description="DNA mismatch repair proteins mutS family" evidence="5">
    <location>
        <begin position="386"/>
        <end position="402"/>
    </location>
</feature>
<dbReference type="InterPro" id="IPR027417">
    <property type="entry name" value="P-loop_NTPase"/>
</dbReference>
<dbReference type="OrthoDB" id="121051at2759"/>
<evidence type="ECO:0000256" key="2">
    <source>
        <dbReference type="ARBA" id="ARBA00022840"/>
    </source>
</evidence>
<dbReference type="Pfam" id="PF08648">
    <property type="entry name" value="SNRNP27"/>
    <property type="match status" value="1"/>
</dbReference>
<dbReference type="GeneID" id="37019726"/>
<reference evidence="6 7" key="1">
    <citation type="journal article" date="2018" name="Mol. Biol. Evol.">
        <title>Broad Genomic Sampling Reveals a Smut Pathogenic Ancestry of the Fungal Clade Ustilaginomycotina.</title>
        <authorList>
            <person name="Kijpornyongpan T."/>
            <person name="Mondo S.J."/>
            <person name="Barry K."/>
            <person name="Sandor L."/>
            <person name="Lee J."/>
            <person name="Lipzen A."/>
            <person name="Pangilinan J."/>
            <person name="LaButti K."/>
            <person name="Hainaut M."/>
            <person name="Henrissat B."/>
            <person name="Grigoriev I.V."/>
            <person name="Spatafora J.W."/>
            <person name="Aime M.C."/>
        </authorList>
    </citation>
    <scope>NUCLEOTIDE SEQUENCE [LARGE SCALE GENOMIC DNA]</scope>
    <source>
        <strain evidence="6 7">MCA 3882</strain>
    </source>
</reference>
<dbReference type="GO" id="GO:0008380">
    <property type="term" value="P:RNA splicing"/>
    <property type="evidence" value="ECO:0007669"/>
    <property type="project" value="InterPro"/>
</dbReference>
<dbReference type="PROSITE" id="PS00486">
    <property type="entry name" value="DNA_MISMATCH_REPAIR_2"/>
    <property type="match status" value="1"/>
</dbReference>
<dbReference type="GO" id="GO:0032301">
    <property type="term" value="C:MutSalpha complex"/>
    <property type="evidence" value="ECO:0007669"/>
    <property type="project" value="TreeGrafter"/>
</dbReference>
<dbReference type="InterPro" id="IPR045076">
    <property type="entry name" value="MutS"/>
</dbReference>
<dbReference type="Gene3D" id="3.40.50.300">
    <property type="entry name" value="P-loop containing nucleotide triphosphate hydrolases"/>
    <property type="match status" value="1"/>
</dbReference>
<evidence type="ECO:0000256" key="4">
    <source>
        <dbReference type="SAM" id="MobiDB-lite"/>
    </source>
</evidence>
<dbReference type="RefSeq" id="XP_025352664.1">
    <property type="nucleotide sequence ID" value="XM_025497945.1"/>
</dbReference>
<feature type="region of interest" description="Disordered" evidence="4">
    <location>
        <begin position="1"/>
        <end position="107"/>
    </location>
</feature>
<keyword evidence="7" id="KW-1185">Reference proteome</keyword>
<dbReference type="GO" id="GO:0140664">
    <property type="term" value="F:ATP-dependent DNA damage sensor activity"/>
    <property type="evidence" value="ECO:0007669"/>
    <property type="project" value="InterPro"/>
</dbReference>
<dbReference type="SUPFAM" id="SSF48334">
    <property type="entry name" value="DNA repair protein MutS, domain III"/>
    <property type="match status" value="1"/>
</dbReference>
<dbReference type="InterPro" id="IPR000432">
    <property type="entry name" value="DNA_mismatch_repair_MutS_C"/>
</dbReference>
<evidence type="ECO:0000313" key="7">
    <source>
        <dbReference type="Proteomes" id="UP000245771"/>
    </source>
</evidence>
<dbReference type="PANTHER" id="PTHR11361">
    <property type="entry name" value="DNA MISMATCH REPAIR PROTEIN MUTS FAMILY MEMBER"/>
    <property type="match status" value="1"/>
</dbReference>
<feature type="compositionally biased region" description="Basic and acidic residues" evidence="4">
    <location>
        <begin position="35"/>
        <end position="50"/>
    </location>
</feature>
<accession>A0A316V4H7</accession>
<dbReference type="InterPro" id="IPR013957">
    <property type="entry name" value="SNRNP27"/>
</dbReference>
<protein>
    <recommendedName>
        <fullName evidence="5">DNA mismatch repair proteins mutS family domain-containing protein</fullName>
    </recommendedName>
</protein>
<dbReference type="GO" id="GO:0006298">
    <property type="term" value="P:mismatch repair"/>
    <property type="evidence" value="ECO:0007669"/>
    <property type="project" value="InterPro"/>
</dbReference>
<proteinExistence type="predicted"/>
<dbReference type="SUPFAM" id="SSF52540">
    <property type="entry name" value="P-loop containing nucleoside triphosphate hydrolases"/>
    <property type="match status" value="1"/>
</dbReference>
<dbReference type="PANTHER" id="PTHR11361:SF35">
    <property type="entry name" value="DNA MISMATCH REPAIR PROTEIN MSH2"/>
    <property type="match status" value="1"/>
</dbReference>
<organism evidence="6 7">
    <name type="scientific">Meira miltonrushii</name>
    <dbReference type="NCBI Taxonomy" id="1280837"/>
    <lineage>
        <taxon>Eukaryota</taxon>
        <taxon>Fungi</taxon>
        <taxon>Dikarya</taxon>
        <taxon>Basidiomycota</taxon>
        <taxon>Ustilaginomycotina</taxon>
        <taxon>Exobasidiomycetes</taxon>
        <taxon>Exobasidiales</taxon>
        <taxon>Brachybasidiaceae</taxon>
        <taxon>Meira</taxon>
    </lineage>
</organism>
<keyword evidence="2" id="KW-0067">ATP-binding</keyword>
<feature type="compositionally biased region" description="Basic and acidic residues" evidence="4">
    <location>
        <begin position="87"/>
        <end position="97"/>
    </location>
</feature>
<evidence type="ECO:0000256" key="3">
    <source>
        <dbReference type="ARBA" id="ARBA00023125"/>
    </source>
</evidence>
<dbReference type="Gene3D" id="1.10.1420.10">
    <property type="match status" value="1"/>
</dbReference>